<dbReference type="EMBL" id="MDEN01000068">
    <property type="protein sequence ID" value="OCX14203.1"/>
    <property type="molecule type" value="Genomic_DNA"/>
</dbReference>
<dbReference type="Gene3D" id="3.40.50.300">
    <property type="entry name" value="P-loop containing nucleotide triphosphate hydrolases"/>
    <property type="match status" value="1"/>
</dbReference>
<gene>
    <name evidence="6" type="ORF">BBI10_21965</name>
</gene>
<dbReference type="Pfam" id="PF00580">
    <property type="entry name" value="UvrD-helicase"/>
    <property type="match status" value="2"/>
</dbReference>
<dbReference type="InterPro" id="IPR014016">
    <property type="entry name" value="UvrD-like_ATP-bd"/>
</dbReference>
<accession>A0A1C2DHP8</accession>
<evidence type="ECO:0000256" key="3">
    <source>
        <dbReference type="ARBA" id="ARBA00022806"/>
    </source>
</evidence>
<evidence type="ECO:0000256" key="4">
    <source>
        <dbReference type="ARBA" id="ARBA00022840"/>
    </source>
</evidence>
<evidence type="ECO:0000256" key="1">
    <source>
        <dbReference type="ARBA" id="ARBA00022741"/>
    </source>
</evidence>
<feature type="domain" description="UvrD-like helicase ATP-binding" evidence="5">
    <location>
        <begin position="102"/>
        <end position="155"/>
    </location>
</feature>
<dbReference type="GO" id="GO:0003677">
    <property type="term" value="F:DNA binding"/>
    <property type="evidence" value="ECO:0007669"/>
    <property type="project" value="InterPro"/>
</dbReference>
<organism evidence="6 7">
    <name type="scientific">Pseudomonas graminis</name>
    <dbReference type="NCBI Taxonomy" id="158627"/>
    <lineage>
        <taxon>Bacteria</taxon>
        <taxon>Pseudomonadati</taxon>
        <taxon>Pseudomonadota</taxon>
        <taxon>Gammaproteobacteria</taxon>
        <taxon>Pseudomonadales</taxon>
        <taxon>Pseudomonadaceae</taxon>
        <taxon>Pseudomonas</taxon>
    </lineage>
</organism>
<dbReference type="GO" id="GO:0016787">
    <property type="term" value="F:hydrolase activity"/>
    <property type="evidence" value="ECO:0007669"/>
    <property type="project" value="UniProtKB-KW"/>
</dbReference>
<reference evidence="6 7" key="1">
    <citation type="submission" date="2016-08" db="EMBL/GenBank/DDBJ databases">
        <title>Whole genome sequence of Pseudomonas graminis strain UASWS1507, a potential biological control agent for agriculture.</title>
        <authorList>
            <person name="Crovadore J."/>
            <person name="Calmin G."/>
            <person name="Chablais R."/>
            <person name="Cochard B."/>
            <person name="Lefort F."/>
        </authorList>
    </citation>
    <scope>NUCLEOTIDE SEQUENCE [LARGE SCALE GENOMIC DNA]</scope>
    <source>
        <strain evidence="6 7">UASWS1507</strain>
    </source>
</reference>
<dbReference type="GO" id="GO:0003678">
    <property type="term" value="F:DNA helicase activity"/>
    <property type="evidence" value="ECO:0007669"/>
    <property type="project" value="InterPro"/>
</dbReference>
<evidence type="ECO:0000256" key="2">
    <source>
        <dbReference type="ARBA" id="ARBA00022801"/>
    </source>
</evidence>
<evidence type="ECO:0000259" key="5">
    <source>
        <dbReference type="Pfam" id="PF00580"/>
    </source>
</evidence>
<dbReference type="InterPro" id="IPR027417">
    <property type="entry name" value="P-loop_NTPase"/>
</dbReference>
<protein>
    <recommendedName>
        <fullName evidence="5">UvrD-like helicase ATP-binding domain-containing protein</fullName>
    </recommendedName>
</protein>
<evidence type="ECO:0000313" key="6">
    <source>
        <dbReference type="EMBL" id="OCX14203.1"/>
    </source>
</evidence>
<keyword evidence="1" id="KW-0547">Nucleotide-binding</keyword>
<dbReference type="GO" id="GO:0005524">
    <property type="term" value="F:ATP binding"/>
    <property type="evidence" value="ECO:0007669"/>
    <property type="project" value="UniProtKB-KW"/>
</dbReference>
<name>A0A1C2DHP8_9PSED</name>
<proteinExistence type="predicted"/>
<comment type="caution">
    <text evidence="6">The sequence shown here is derived from an EMBL/GenBank/DDBJ whole genome shotgun (WGS) entry which is preliminary data.</text>
</comment>
<keyword evidence="3" id="KW-0347">Helicase</keyword>
<evidence type="ECO:0000313" key="7">
    <source>
        <dbReference type="Proteomes" id="UP000095143"/>
    </source>
</evidence>
<dbReference type="CDD" id="cd17932">
    <property type="entry name" value="DEXQc_UvrD"/>
    <property type="match status" value="1"/>
</dbReference>
<keyword evidence="4" id="KW-0067">ATP-binding</keyword>
<feature type="domain" description="UvrD-like helicase ATP-binding" evidence="5">
    <location>
        <begin position="2"/>
        <end position="78"/>
    </location>
</feature>
<sequence length="251" mass="28423">MVLTAGPGAGKTEVLAQRADFLLRTNSCRYPKRILAVSFKTDASRNLKQRIQMRCGVEHASKFDSVTFHGFAKRIIDRFRPVLVDEALCQDYKIGPEYIAGKQITFKQLLPFALKILRTSQIARNAIRKTYSHVFLDEFQDCTGDQYELIKLLLPLISRITCMAAKKPPHPLRASEIERFERNLANWLKLDAADAMYHRFQGILESQITTLQICGVITRQGAVNLLMRMGEARREKDAAADVDTPGGLRLV</sequence>
<dbReference type="SUPFAM" id="SSF52540">
    <property type="entry name" value="P-loop containing nucleoside triphosphate hydrolases"/>
    <property type="match status" value="1"/>
</dbReference>
<dbReference type="Proteomes" id="UP000095143">
    <property type="component" value="Unassembled WGS sequence"/>
</dbReference>
<dbReference type="AlphaFoldDB" id="A0A1C2DHP8"/>
<dbReference type="InterPro" id="IPR000212">
    <property type="entry name" value="DNA_helicase_UvrD/REP"/>
</dbReference>
<dbReference type="PANTHER" id="PTHR11070">
    <property type="entry name" value="UVRD / RECB / PCRA DNA HELICASE FAMILY MEMBER"/>
    <property type="match status" value="1"/>
</dbReference>
<keyword evidence="2" id="KW-0378">Hydrolase</keyword>